<dbReference type="AlphaFoldDB" id="A0A6J7H161"/>
<evidence type="ECO:0000256" key="1">
    <source>
        <dbReference type="SAM" id="MobiDB-lite"/>
    </source>
</evidence>
<sequence length="512" mass="56898">MSEPTTHREVERKLRVHALYRIPPLAGCHPSISAVSPQPAVTMTAVYHDTDDLTLFRWGITLRRREGGADEGWHIKFPVDGSDSHARDELQLSLSEGAIGEVPAAYRDLVSALVRQQSLGPVVTLRTERHPYHLLDSQGRLVAELVDDTVAILDGGRVASSFREIEIEECDVEVRATDDLLDALVSVLAAEGATPGSTSKAAGALGPRASAPPDIPEPEWPGPDEPSSEAVRALLAIHTRRLLLQDVRFRRDLPDAVHQMRIAIRRLRSGLKVFRDLVDEEWAAQLRTELGWAASQLGLARDTEVLTERLRGHAQQLDDTDSHRAWNALAPWLEERTETARLHALNALRTERCANLLQSLVDACANPQLTELADHPCNETLPPLMHSAYRRLNRVVSELTDTSPSADWHEARIDAKRARYAMEAVVPIFGEKARVIATDFAAVTDILGDHQDAYVAQEAIRERMGLGGVDADTAFSLGLLHGLEVRDELQLRIDFWQVWPSVRATYRKHRIG</sequence>
<dbReference type="InterPro" id="IPR038186">
    <property type="entry name" value="CHAD_dom_sf"/>
</dbReference>
<proteinExistence type="predicted"/>
<feature type="domain" description="CYTH" evidence="2">
    <location>
        <begin position="7"/>
        <end position="208"/>
    </location>
</feature>
<dbReference type="Pfam" id="PF01928">
    <property type="entry name" value="CYTH"/>
    <property type="match status" value="1"/>
</dbReference>
<dbReference type="SMART" id="SM00880">
    <property type="entry name" value="CHAD"/>
    <property type="match status" value="1"/>
</dbReference>
<dbReference type="Gene3D" id="1.40.20.10">
    <property type="entry name" value="CHAD domain"/>
    <property type="match status" value="1"/>
</dbReference>
<dbReference type="PANTHER" id="PTHR39339:SF1">
    <property type="entry name" value="CHAD DOMAIN-CONTAINING PROTEIN"/>
    <property type="match status" value="1"/>
</dbReference>
<feature type="compositionally biased region" description="Pro residues" evidence="1">
    <location>
        <begin position="213"/>
        <end position="224"/>
    </location>
</feature>
<feature type="domain" description="CHAD" evidence="3">
    <location>
        <begin position="224"/>
        <end position="504"/>
    </location>
</feature>
<dbReference type="PROSITE" id="PS51707">
    <property type="entry name" value="CYTH"/>
    <property type="match status" value="1"/>
</dbReference>
<evidence type="ECO:0000259" key="2">
    <source>
        <dbReference type="PROSITE" id="PS51707"/>
    </source>
</evidence>
<organism evidence="4">
    <name type="scientific">freshwater metagenome</name>
    <dbReference type="NCBI Taxonomy" id="449393"/>
    <lineage>
        <taxon>unclassified sequences</taxon>
        <taxon>metagenomes</taxon>
        <taxon>ecological metagenomes</taxon>
    </lineage>
</organism>
<dbReference type="PANTHER" id="PTHR39339">
    <property type="entry name" value="SLR1444 PROTEIN"/>
    <property type="match status" value="1"/>
</dbReference>
<dbReference type="Pfam" id="PF05235">
    <property type="entry name" value="CHAD"/>
    <property type="match status" value="1"/>
</dbReference>
<evidence type="ECO:0000313" key="4">
    <source>
        <dbReference type="EMBL" id="CAB4914581.1"/>
    </source>
</evidence>
<dbReference type="InterPro" id="IPR033469">
    <property type="entry name" value="CYTH-like_dom_sf"/>
</dbReference>
<dbReference type="SMART" id="SM01118">
    <property type="entry name" value="CYTH"/>
    <property type="match status" value="1"/>
</dbReference>
<name>A0A6J7H161_9ZZZZ</name>
<reference evidence="4" key="1">
    <citation type="submission" date="2020-05" db="EMBL/GenBank/DDBJ databases">
        <authorList>
            <person name="Chiriac C."/>
            <person name="Salcher M."/>
            <person name="Ghai R."/>
            <person name="Kavagutti S V."/>
        </authorList>
    </citation>
    <scope>NUCLEOTIDE SEQUENCE</scope>
</reference>
<dbReference type="CDD" id="cd07374">
    <property type="entry name" value="CYTH-like_Pase"/>
    <property type="match status" value="1"/>
</dbReference>
<dbReference type="SUPFAM" id="SSF55154">
    <property type="entry name" value="CYTH-like phosphatases"/>
    <property type="match status" value="1"/>
</dbReference>
<dbReference type="InterPro" id="IPR007899">
    <property type="entry name" value="CHAD_dom"/>
</dbReference>
<accession>A0A6J7H161</accession>
<feature type="region of interest" description="Disordered" evidence="1">
    <location>
        <begin position="194"/>
        <end position="227"/>
    </location>
</feature>
<dbReference type="PROSITE" id="PS51708">
    <property type="entry name" value="CHAD"/>
    <property type="match status" value="1"/>
</dbReference>
<gene>
    <name evidence="4" type="ORF">UFOPK3610_01038</name>
</gene>
<dbReference type="InterPro" id="IPR023577">
    <property type="entry name" value="CYTH_domain"/>
</dbReference>
<evidence type="ECO:0000259" key="3">
    <source>
        <dbReference type="PROSITE" id="PS51708"/>
    </source>
</evidence>
<dbReference type="EMBL" id="CAFBMR010000037">
    <property type="protein sequence ID" value="CAB4914581.1"/>
    <property type="molecule type" value="Genomic_DNA"/>
</dbReference>
<dbReference type="Gene3D" id="2.40.320.10">
    <property type="entry name" value="Hypothetical Protein Pfu-838710-001"/>
    <property type="match status" value="1"/>
</dbReference>
<protein>
    <submittedName>
        <fullName evidence="4">Unannotated protein</fullName>
    </submittedName>
</protein>